<dbReference type="NCBIfam" id="TIGR01444">
    <property type="entry name" value="fkbM_fam"/>
    <property type="match status" value="1"/>
</dbReference>
<dbReference type="Proteomes" id="UP000198802">
    <property type="component" value="Unassembled WGS sequence"/>
</dbReference>
<dbReference type="InterPro" id="IPR006342">
    <property type="entry name" value="FkbM_mtfrase"/>
</dbReference>
<keyword evidence="3" id="KW-1185">Reference proteome</keyword>
<protein>
    <submittedName>
        <fullName evidence="2">Methyltransferase, FkbM family</fullName>
    </submittedName>
</protein>
<reference evidence="3" key="1">
    <citation type="submission" date="2015-11" db="EMBL/GenBank/DDBJ databases">
        <authorList>
            <person name="Varghese N."/>
        </authorList>
    </citation>
    <scope>NUCLEOTIDE SEQUENCE [LARGE SCALE GENOMIC DNA]</scope>
    <source>
        <strain evidence="3">DSM 45899</strain>
    </source>
</reference>
<keyword evidence="2" id="KW-0489">Methyltransferase</keyword>
<evidence type="ECO:0000313" key="2">
    <source>
        <dbReference type="EMBL" id="CUU53789.1"/>
    </source>
</evidence>
<proteinExistence type="predicted"/>
<dbReference type="AlphaFoldDB" id="A0A0S4QE88"/>
<dbReference type="GO" id="GO:0032259">
    <property type="term" value="P:methylation"/>
    <property type="evidence" value="ECO:0007669"/>
    <property type="project" value="UniProtKB-KW"/>
</dbReference>
<dbReference type="Gene3D" id="3.40.50.150">
    <property type="entry name" value="Vaccinia Virus protein VP39"/>
    <property type="match status" value="1"/>
</dbReference>
<gene>
    <name evidence="2" type="ORF">Ga0074812_101287</name>
</gene>
<sequence>MASNYLTATPRVKIKVARVLTRPTMGHIVSVATRNRIRNHGLLFDVSDPEFTPQVRAEMFWRTYESAEIRMIRRHLQDARTVVELGSSLGITTAHIASVLGTGGRLVCLEANPHLVDGLRRRAIRYRHDIALEVENAAVTERTGPVPFQLAASAQCSRVADNDNGLSGGEITVPSTTLREILARHRIDDFDLVSDIEGGEASYLLGDPGSLEGCRRAVIELHETSFGGKVVAPTDLIDAARMAGLRVVERHGPVVALVRG</sequence>
<dbReference type="InterPro" id="IPR029063">
    <property type="entry name" value="SAM-dependent_MTases_sf"/>
</dbReference>
<dbReference type="SUPFAM" id="SSF53335">
    <property type="entry name" value="S-adenosyl-L-methionine-dependent methyltransferases"/>
    <property type="match status" value="1"/>
</dbReference>
<dbReference type="RefSeq" id="WP_226930720.1">
    <property type="nucleotide sequence ID" value="NZ_FAOZ01000001.1"/>
</dbReference>
<dbReference type="GO" id="GO:0008168">
    <property type="term" value="F:methyltransferase activity"/>
    <property type="evidence" value="ECO:0007669"/>
    <property type="project" value="UniProtKB-KW"/>
</dbReference>
<feature type="domain" description="Methyltransferase FkbM" evidence="1">
    <location>
        <begin position="94"/>
        <end position="225"/>
    </location>
</feature>
<evidence type="ECO:0000259" key="1">
    <source>
        <dbReference type="Pfam" id="PF05050"/>
    </source>
</evidence>
<evidence type="ECO:0000313" key="3">
    <source>
        <dbReference type="Proteomes" id="UP000198802"/>
    </source>
</evidence>
<keyword evidence="2" id="KW-0808">Transferase</keyword>
<organism evidence="2 3">
    <name type="scientific">Parafrankia irregularis</name>
    <dbReference type="NCBI Taxonomy" id="795642"/>
    <lineage>
        <taxon>Bacteria</taxon>
        <taxon>Bacillati</taxon>
        <taxon>Actinomycetota</taxon>
        <taxon>Actinomycetes</taxon>
        <taxon>Frankiales</taxon>
        <taxon>Frankiaceae</taxon>
        <taxon>Parafrankia</taxon>
    </lineage>
</organism>
<name>A0A0S4QE88_9ACTN</name>
<dbReference type="Pfam" id="PF05050">
    <property type="entry name" value="Methyltransf_21"/>
    <property type="match status" value="1"/>
</dbReference>
<dbReference type="EMBL" id="FAOZ01000001">
    <property type="protein sequence ID" value="CUU53789.1"/>
    <property type="molecule type" value="Genomic_DNA"/>
</dbReference>
<accession>A0A0S4QE88</accession>